<dbReference type="AlphaFoldDB" id="A0A9J6RNZ4"/>
<keyword evidence="1" id="KW-1133">Transmembrane helix</keyword>
<accession>A0A9J6RNZ4</accession>
<evidence type="ECO:0000313" key="3">
    <source>
        <dbReference type="Proteomes" id="UP001069090"/>
    </source>
</evidence>
<reference evidence="2 3" key="1">
    <citation type="submission" date="2022-12" db="EMBL/GenBank/DDBJ databases">
        <title>Dasania phycosphaerae sp. nov., isolated from particulate material of the south coast of Korea.</title>
        <authorList>
            <person name="Jiang Y."/>
        </authorList>
    </citation>
    <scope>NUCLEOTIDE SEQUENCE [LARGE SCALE GENOMIC DNA]</scope>
    <source>
        <strain evidence="2 3">GY-19</strain>
    </source>
</reference>
<evidence type="ECO:0000256" key="1">
    <source>
        <dbReference type="SAM" id="Phobius"/>
    </source>
</evidence>
<dbReference type="Pfam" id="PF07963">
    <property type="entry name" value="N_methyl"/>
    <property type="match status" value="1"/>
</dbReference>
<dbReference type="RefSeq" id="WP_258332190.1">
    <property type="nucleotide sequence ID" value="NZ_JAPTGG010000010.1"/>
</dbReference>
<name>A0A9J6RNZ4_9GAMM</name>
<dbReference type="Pfam" id="PF16074">
    <property type="entry name" value="PilW"/>
    <property type="match status" value="1"/>
</dbReference>
<keyword evidence="3" id="KW-1185">Reference proteome</keyword>
<dbReference type="InterPro" id="IPR012902">
    <property type="entry name" value="N_methyl_site"/>
</dbReference>
<comment type="caution">
    <text evidence="2">The sequence shown here is derived from an EMBL/GenBank/DDBJ whole genome shotgun (WGS) entry which is preliminary data.</text>
</comment>
<dbReference type="InterPro" id="IPR032092">
    <property type="entry name" value="PilW"/>
</dbReference>
<proteinExistence type="predicted"/>
<dbReference type="EMBL" id="JAPTGG010000010">
    <property type="protein sequence ID" value="MCZ0866033.1"/>
    <property type="molecule type" value="Genomic_DNA"/>
</dbReference>
<dbReference type="Proteomes" id="UP001069090">
    <property type="component" value="Unassembled WGS sequence"/>
</dbReference>
<feature type="transmembrane region" description="Helical" evidence="1">
    <location>
        <begin position="12"/>
        <end position="37"/>
    </location>
</feature>
<dbReference type="GO" id="GO:0043683">
    <property type="term" value="P:type IV pilus assembly"/>
    <property type="evidence" value="ECO:0007669"/>
    <property type="project" value="InterPro"/>
</dbReference>
<gene>
    <name evidence="2" type="ORF">O0V09_12545</name>
</gene>
<dbReference type="NCBIfam" id="TIGR02532">
    <property type="entry name" value="IV_pilin_GFxxxE"/>
    <property type="match status" value="1"/>
</dbReference>
<protein>
    <submittedName>
        <fullName evidence="2">PilW family protein</fullName>
    </submittedName>
</protein>
<dbReference type="PROSITE" id="PS00409">
    <property type="entry name" value="PROKAR_NTER_METHYL"/>
    <property type="match status" value="1"/>
</dbReference>
<evidence type="ECO:0000313" key="2">
    <source>
        <dbReference type="EMBL" id="MCZ0866033.1"/>
    </source>
</evidence>
<organism evidence="2 3">
    <name type="scientific">Dasania phycosphaerae</name>
    <dbReference type="NCBI Taxonomy" id="2950436"/>
    <lineage>
        <taxon>Bacteria</taxon>
        <taxon>Pseudomonadati</taxon>
        <taxon>Pseudomonadota</taxon>
        <taxon>Gammaproteobacteria</taxon>
        <taxon>Cellvibrionales</taxon>
        <taxon>Spongiibacteraceae</taxon>
        <taxon>Dasania</taxon>
    </lineage>
</organism>
<sequence length="340" mass="36341">MSLIKYQNKLRGFSLIELMIGLALGAFLMLGVSQIFISNTQSNNMQRAFARVQESGRFAMELLAKDIRMADYWGCQADNSSNFTNNLDQSHANYNSQAKDVVDSLTKGGVRGWDNVAASHTVNGVNAKVDTDVLKLSGASGGTSIHLVPPYHSNALHINKDNGLARGDIIMVSDCAGGDIFEISNANPNNSGTVVHNTGVVTVVGNANGKLSKKYQGDAGIILPQQKTYFLSTGVSGTTSLFVATNDDTPQEMVSDVEDMQILYGEDTTGDKVVDFYRTAATVADMDNVIAIRVLLLVASADSSINPNGTVEFNGATIAADGKLRKVYTAVANIRNRMDG</sequence>
<keyword evidence="1" id="KW-0472">Membrane</keyword>
<keyword evidence="1" id="KW-0812">Transmembrane</keyword>